<evidence type="ECO:0000256" key="5">
    <source>
        <dbReference type="ARBA" id="ARBA00023235"/>
    </source>
</evidence>
<evidence type="ECO:0000256" key="1">
    <source>
        <dbReference type="ARBA" id="ARBA00022741"/>
    </source>
</evidence>
<dbReference type="SUPFAM" id="SSF52540">
    <property type="entry name" value="P-loop containing nucleoside triphosphate hydrolases"/>
    <property type="match status" value="1"/>
</dbReference>
<dbReference type="PANTHER" id="PTHR11070">
    <property type="entry name" value="UVRD / RECB / PCRA DNA HELICASE FAMILY MEMBER"/>
    <property type="match status" value="1"/>
</dbReference>
<evidence type="ECO:0000256" key="3">
    <source>
        <dbReference type="ARBA" id="ARBA00022806"/>
    </source>
</evidence>
<dbReference type="GO" id="GO:0000725">
    <property type="term" value="P:recombinational repair"/>
    <property type="evidence" value="ECO:0007669"/>
    <property type="project" value="TreeGrafter"/>
</dbReference>
<dbReference type="GO" id="GO:0003677">
    <property type="term" value="F:DNA binding"/>
    <property type="evidence" value="ECO:0007669"/>
    <property type="project" value="InterPro"/>
</dbReference>
<dbReference type="InterPro" id="IPR027417">
    <property type="entry name" value="P-loop_NTPase"/>
</dbReference>
<evidence type="ECO:0000256" key="6">
    <source>
        <dbReference type="ARBA" id="ARBA00034617"/>
    </source>
</evidence>
<gene>
    <name evidence="11" type="ORF">E1809_01790</name>
</gene>
<dbReference type="Pfam" id="PF00580">
    <property type="entry name" value="UvrD-helicase"/>
    <property type="match status" value="2"/>
</dbReference>
<dbReference type="GO" id="GO:0016887">
    <property type="term" value="F:ATP hydrolysis activity"/>
    <property type="evidence" value="ECO:0007669"/>
    <property type="project" value="RHEA"/>
</dbReference>
<evidence type="ECO:0000256" key="9">
    <source>
        <dbReference type="PROSITE-ProRule" id="PRU00560"/>
    </source>
</evidence>
<comment type="caution">
    <text evidence="11">The sequence shown here is derived from an EMBL/GenBank/DDBJ whole genome shotgun (WGS) entry which is preliminary data.</text>
</comment>
<evidence type="ECO:0000256" key="4">
    <source>
        <dbReference type="ARBA" id="ARBA00022840"/>
    </source>
</evidence>
<keyword evidence="4 9" id="KW-0067">ATP-binding</keyword>
<evidence type="ECO:0000259" key="10">
    <source>
        <dbReference type="PROSITE" id="PS51198"/>
    </source>
</evidence>
<keyword evidence="2 9" id="KW-0378">Hydrolase</keyword>
<dbReference type="PROSITE" id="PS51198">
    <property type="entry name" value="UVRD_HELICASE_ATP_BIND"/>
    <property type="match status" value="1"/>
</dbReference>
<organism evidence="11 12">
    <name type="scientific">Arthrobacter terricola</name>
    <dbReference type="NCBI Taxonomy" id="2547396"/>
    <lineage>
        <taxon>Bacteria</taxon>
        <taxon>Bacillati</taxon>
        <taxon>Actinomycetota</taxon>
        <taxon>Actinomycetes</taxon>
        <taxon>Micrococcales</taxon>
        <taxon>Micrococcaceae</taxon>
        <taxon>Arthrobacter</taxon>
    </lineage>
</organism>
<evidence type="ECO:0000313" key="11">
    <source>
        <dbReference type="EMBL" id="TDG01278.1"/>
    </source>
</evidence>
<dbReference type="Pfam" id="PF13361">
    <property type="entry name" value="UvrD_C"/>
    <property type="match status" value="1"/>
</dbReference>
<dbReference type="GO" id="GO:0005524">
    <property type="term" value="F:ATP binding"/>
    <property type="evidence" value="ECO:0007669"/>
    <property type="project" value="UniProtKB-UniRule"/>
</dbReference>
<dbReference type="AlphaFoldDB" id="A0A4R5L176"/>
<dbReference type="GO" id="GO:0043138">
    <property type="term" value="F:3'-5' DNA helicase activity"/>
    <property type="evidence" value="ECO:0007669"/>
    <property type="project" value="UniProtKB-EC"/>
</dbReference>
<keyword evidence="1 9" id="KW-0547">Nucleotide-binding</keyword>
<dbReference type="Gene3D" id="3.40.50.300">
    <property type="entry name" value="P-loop containing nucleotide triphosphate hydrolases"/>
    <property type="match status" value="2"/>
</dbReference>
<evidence type="ECO:0000313" key="12">
    <source>
        <dbReference type="Proteomes" id="UP000295511"/>
    </source>
</evidence>
<feature type="binding site" evidence="9">
    <location>
        <begin position="24"/>
        <end position="31"/>
    </location>
    <ligand>
        <name>ATP</name>
        <dbReference type="ChEBI" id="CHEBI:30616"/>
    </ligand>
</feature>
<keyword evidence="3 9" id="KW-0347">Helicase</keyword>
<dbReference type="InterPro" id="IPR014016">
    <property type="entry name" value="UvrD-like_ATP-bd"/>
</dbReference>
<comment type="catalytic activity">
    <reaction evidence="6">
        <text>Couples ATP hydrolysis with the unwinding of duplex DNA by translocating in the 3'-5' direction.</text>
        <dbReference type="EC" id="5.6.2.4"/>
    </reaction>
</comment>
<name>A0A4R5L176_9MICC</name>
<keyword evidence="5" id="KW-0413">Isomerase</keyword>
<dbReference type="InterPro" id="IPR014017">
    <property type="entry name" value="DNA_helicase_UvrD-like_C"/>
</dbReference>
<dbReference type="EMBL" id="SMRU01000002">
    <property type="protein sequence ID" value="TDG01278.1"/>
    <property type="molecule type" value="Genomic_DNA"/>
</dbReference>
<protein>
    <recommendedName>
        <fullName evidence="7">DNA 3'-5' helicase</fullName>
        <ecNumber evidence="7">5.6.2.4</ecNumber>
    </recommendedName>
</protein>
<feature type="domain" description="UvrD-like helicase ATP-binding" evidence="10">
    <location>
        <begin position="3"/>
        <end position="278"/>
    </location>
</feature>
<dbReference type="Proteomes" id="UP000295511">
    <property type="component" value="Unassembled WGS sequence"/>
</dbReference>
<dbReference type="OrthoDB" id="9810135at2"/>
<dbReference type="RefSeq" id="WP_133202538.1">
    <property type="nucleotide sequence ID" value="NZ_SMRU01000002.1"/>
</dbReference>
<reference evidence="11 12" key="1">
    <citation type="submission" date="2019-03" db="EMBL/GenBank/DDBJ databases">
        <title>Whole genome sequence of Arthrobacter sp JH1-1.</title>
        <authorList>
            <person name="Trinh H.N."/>
        </authorList>
    </citation>
    <scope>NUCLEOTIDE SEQUENCE [LARGE SCALE GENOMIC DNA]</scope>
    <source>
        <strain evidence="11 12">JH1-1</strain>
    </source>
</reference>
<comment type="catalytic activity">
    <reaction evidence="8">
        <text>ATP + H2O = ADP + phosphate + H(+)</text>
        <dbReference type="Rhea" id="RHEA:13065"/>
        <dbReference type="ChEBI" id="CHEBI:15377"/>
        <dbReference type="ChEBI" id="CHEBI:15378"/>
        <dbReference type="ChEBI" id="CHEBI:30616"/>
        <dbReference type="ChEBI" id="CHEBI:43474"/>
        <dbReference type="ChEBI" id="CHEBI:456216"/>
        <dbReference type="EC" id="5.6.2.4"/>
    </reaction>
</comment>
<dbReference type="PANTHER" id="PTHR11070:SF2">
    <property type="entry name" value="ATP-DEPENDENT DNA HELICASE SRS2"/>
    <property type="match status" value="1"/>
</dbReference>
<dbReference type="InterPro" id="IPR000212">
    <property type="entry name" value="DNA_helicase_UvrD/REP"/>
</dbReference>
<evidence type="ECO:0000256" key="8">
    <source>
        <dbReference type="ARBA" id="ARBA00048988"/>
    </source>
</evidence>
<keyword evidence="12" id="KW-1185">Reference proteome</keyword>
<evidence type="ECO:0000256" key="7">
    <source>
        <dbReference type="ARBA" id="ARBA00034808"/>
    </source>
</evidence>
<evidence type="ECO:0000256" key="2">
    <source>
        <dbReference type="ARBA" id="ARBA00022801"/>
    </source>
</evidence>
<proteinExistence type="predicted"/>
<sequence length="509" mass="56707">MALRLTDRQVVAAVSERPFINIISAPGSGKTTVAAERFGYLASQRSSDRRGVLGLSFNRAAVAELSSRITARWGKPTIQLPNMVTTFDDLHVRILHHLIDRGLIRWPGGHSVVEVLDEYRGRRGFRFLSVTNWKRIARCDQSGQVVSHGLQLSAPEYGIGGVADHRAVLMEGFASHEDVRWILRSAIRLDGVVDAIQRWFSSNFRHIIIDEIYDADELDLWMAMTAGSNETDSTHLTLIGDPWQALYEWRGATPDKVQTLIDSLPFHEYEQPESFRFIGEQMPDLSRLLRASAPVTIPRHTSDVVDVALARRWVHLWNVGDNVLPIAFRSVGNATDGMLNLLLDEVSRRKLGRDSFGKQSACVILGIDPSELAPIQATVLEPVLHAMLNGVSAAQVLHLLRDTALDLGANRRPSRLPRQGEPIRHLEVEALRRRLQRDDLIPGLTVHQAKGREWQRVGVVLSEKDEQTLAGGLQKLEPEHCVLYVALTRAKASCVALGDPSKLQVAEAN</sequence>
<dbReference type="EC" id="5.6.2.4" evidence="7"/>
<accession>A0A4R5L176</accession>